<dbReference type="InterPro" id="IPR029044">
    <property type="entry name" value="Nucleotide-diphossugar_trans"/>
</dbReference>
<organism evidence="5 6">
    <name type="scientific">Paenibacillus solani</name>
    <dbReference type="NCBI Taxonomy" id="1705565"/>
    <lineage>
        <taxon>Bacteria</taxon>
        <taxon>Bacillati</taxon>
        <taxon>Bacillota</taxon>
        <taxon>Bacilli</taxon>
        <taxon>Bacillales</taxon>
        <taxon>Paenibacillaceae</taxon>
        <taxon>Paenibacillus</taxon>
    </lineage>
</organism>
<dbReference type="PANTHER" id="PTHR43523:SF6">
    <property type="entry name" value="GLYCOGEN BIOSYNTHESIS PROTEIN GLGD"/>
    <property type="match status" value="1"/>
</dbReference>
<dbReference type="SUPFAM" id="SSF51161">
    <property type="entry name" value="Trimeric LpxA-like enzymes"/>
    <property type="match status" value="1"/>
</dbReference>
<dbReference type="Pfam" id="PF24894">
    <property type="entry name" value="Hexapep_GlmU"/>
    <property type="match status" value="1"/>
</dbReference>
<dbReference type="InterPro" id="IPR011831">
    <property type="entry name" value="ADP-Glc_PPase"/>
</dbReference>
<dbReference type="CDD" id="cd04651">
    <property type="entry name" value="LbH_G1P_AT_C"/>
    <property type="match status" value="1"/>
</dbReference>
<evidence type="ECO:0000313" key="5">
    <source>
        <dbReference type="EMBL" id="KOR88162.1"/>
    </source>
</evidence>
<feature type="domain" description="Glucose-1-phosphate adenylyltransferase/Bifunctional protein GlmU-like C-terminal hexapeptide" evidence="4">
    <location>
        <begin position="282"/>
        <end position="349"/>
    </location>
</feature>
<evidence type="ECO:0000259" key="3">
    <source>
        <dbReference type="Pfam" id="PF00483"/>
    </source>
</evidence>
<keyword evidence="2" id="KW-0320">Glycogen biosynthesis</keyword>
<dbReference type="GO" id="GO:0008878">
    <property type="term" value="F:glucose-1-phosphate adenylyltransferase activity"/>
    <property type="evidence" value="ECO:0007669"/>
    <property type="project" value="InterPro"/>
</dbReference>
<dbReference type="RefSeq" id="WP_054401253.1">
    <property type="nucleotide sequence ID" value="NZ_LIUT01000001.1"/>
</dbReference>
<dbReference type="CDD" id="cd02508">
    <property type="entry name" value="ADP_Glucose_PP"/>
    <property type="match status" value="1"/>
</dbReference>
<dbReference type="Gene3D" id="3.90.550.10">
    <property type="entry name" value="Spore Coat Polysaccharide Biosynthesis Protein SpsA, Chain A"/>
    <property type="match status" value="1"/>
</dbReference>
<dbReference type="InterPro" id="IPR011004">
    <property type="entry name" value="Trimer_LpxA-like_sf"/>
</dbReference>
<comment type="similarity">
    <text evidence="1">Belongs to the bacterial/plant glucose-1-phosphate adenylyltransferase family.</text>
</comment>
<evidence type="ECO:0000259" key="4">
    <source>
        <dbReference type="Pfam" id="PF24894"/>
    </source>
</evidence>
<accession>A0A0M1P195</accession>
<sequence>MRKLMGVINLEHERDVLNELTYYRCGAAVPFAGRYRLIDFVMSNMMHAGIEDIALFVRRKYRSLMDHLGEGRPWDMHRKRGGLFILPPDWNDETDVSSGEMRHIYNNLDFFERGTAEHIVYSGSQHISMVDLNEVYEYHLKQGADVTLVYTKVKTPREEHRSCTRVDADADGKVTDIHYEHKHDAVYMEIFVMEKSRFLEMVDHCIAHGGNHFFRDAIMRNQHQLNIAGYEYSGYHAVINSLESYYRTSMNLLNPKAYDSLFRKQAVHTKIKYEVPAKYLNSADVSNALVANGCLIDGEVKNSILFRGVQVKRGASIHNSIIMQKCVIGENVRLENVILDKDVVISRDHKLQGDFRKPFVIAKDISI</sequence>
<dbReference type="OrthoDB" id="9801810at2"/>
<dbReference type="InterPro" id="IPR011832">
    <property type="entry name" value="GlgDAde_trans"/>
</dbReference>
<protein>
    <submittedName>
        <fullName evidence="5">Glucose-1-phosphate adenylyltransferase subunit GlgD</fullName>
    </submittedName>
</protein>
<gene>
    <name evidence="5" type="ORF">AM231_02715</name>
</gene>
<evidence type="ECO:0000256" key="2">
    <source>
        <dbReference type="ARBA" id="ARBA00023056"/>
    </source>
</evidence>
<evidence type="ECO:0000256" key="1">
    <source>
        <dbReference type="ARBA" id="ARBA00010443"/>
    </source>
</evidence>
<dbReference type="NCBIfam" id="TIGR02092">
    <property type="entry name" value="glgD"/>
    <property type="match status" value="1"/>
</dbReference>
<comment type="caution">
    <text evidence="5">The sequence shown here is derived from an EMBL/GenBank/DDBJ whole genome shotgun (WGS) entry which is preliminary data.</text>
</comment>
<dbReference type="AlphaFoldDB" id="A0A0M1P195"/>
<dbReference type="GO" id="GO:0005978">
    <property type="term" value="P:glycogen biosynthetic process"/>
    <property type="evidence" value="ECO:0007669"/>
    <property type="project" value="UniProtKB-KW"/>
</dbReference>
<keyword evidence="5" id="KW-0808">Transferase</keyword>
<name>A0A0M1P195_9BACL</name>
<dbReference type="SUPFAM" id="SSF53448">
    <property type="entry name" value="Nucleotide-diphospho-sugar transferases"/>
    <property type="match status" value="1"/>
</dbReference>
<dbReference type="InterPro" id="IPR056818">
    <property type="entry name" value="GlmU/GlgC-like_hexapep"/>
</dbReference>
<dbReference type="Pfam" id="PF00483">
    <property type="entry name" value="NTP_transferase"/>
    <property type="match status" value="1"/>
</dbReference>
<proteinExistence type="inferred from homology"/>
<keyword evidence="5" id="KW-0548">Nucleotidyltransferase</keyword>
<dbReference type="Proteomes" id="UP000036932">
    <property type="component" value="Unassembled WGS sequence"/>
</dbReference>
<dbReference type="PANTHER" id="PTHR43523">
    <property type="entry name" value="GLUCOSE-1-PHOSPHATE ADENYLYLTRANSFERASE-RELATED"/>
    <property type="match status" value="1"/>
</dbReference>
<dbReference type="Gene3D" id="2.160.10.10">
    <property type="entry name" value="Hexapeptide repeat proteins"/>
    <property type="match status" value="1"/>
</dbReference>
<feature type="domain" description="Nucleotidyl transferase" evidence="3">
    <location>
        <begin position="18"/>
        <end position="176"/>
    </location>
</feature>
<dbReference type="EMBL" id="LIUT01000001">
    <property type="protein sequence ID" value="KOR88162.1"/>
    <property type="molecule type" value="Genomic_DNA"/>
</dbReference>
<reference evidence="6" key="1">
    <citation type="submission" date="2015-08" db="EMBL/GenBank/DDBJ databases">
        <title>Genome sequencing project for genomic taxonomy and phylogenomics of Bacillus-like bacteria.</title>
        <authorList>
            <person name="Liu B."/>
            <person name="Wang J."/>
            <person name="Zhu Y."/>
            <person name="Liu G."/>
            <person name="Chen Q."/>
            <person name="Chen Z."/>
            <person name="Lan J."/>
            <person name="Che J."/>
            <person name="Ge C."/>
            <person name="Shi H."/>
            <person name="Pan Z."/>
            <person name="Liu X."/>
        </authorList>
    </citation>
    <scope>NUCLEOTIDE SEQUENCE [LARGE SCALE GENOMIC DNA]</scope>
    <source>
        <strain evidence="6">FJAT-22460</strain>
    </source>
</reference>
<dbReference type="InterPro" id="IPR005835">
    <property type="entry name" value="NTP_transferase_dom"/>
</dbReference>
<evidence type="ECO:0000313" key="6">
    <source>
        <dbReference type="Proteomes" id="UP000036932"/>
    </source>
</evidence>
<dbReference type="PATRIC" id="fig|1705565.3.peg.2420"/>
<keyword evidence="6" id="KW-1185">Reference proteome</keyword>